<dbReference type="Pfam" id="PF01900">
    <property type="entry name" value="RNase_P_Rpp14"/>
    <property type="match status" value="1"/>
</dbReference>
<protein>
    <submittedName>
        <fullName evidence="4">Uncharacterized protein LOC105431827</fullName>
    </submittedName>
</protein>
<evidence type="ECO:0000313" key="4">
    <source>
        <dbReference type="RefSeq" id="XP_011644576.1"/>
    </source>
</evidence>
<dbReference type="PANTHER" id="PTHR48414:SF1">
    <property type="entry name" value="POP5 HOMOLOG, RIBONUCLEASE P_MRP SUBUNIT"/>
    <property type="match status" value="1"/>
</dbReference>
<dbReference type="Proteomes" id="UP000504615">
    <property type="component" value="Unplaced"/>
</dbReference>
<dbReference type="GeneID" id="105431827"/>
<dbReference type="PANTHER" id="PTHR48414">
    <property type="entry name" value="POP5 HOMOLOG, RIBONUCLEASE P_MRP SUBUNIT"/>
    <property type="match status" value="1"/>
</dbReference>
<dbReference type="InterPro" id="IPR002759">
    <property type="entry name" value="Pop5/Rpp14/Rnp2-like"/>
</dbReference>
<dbReference type="GO" id="GO:0030677">
    <property type="term" value="C:ribonuclease P complex"/>
    <property type="evidence" value="ECO:0007669"/>
    <property type="project" value="InterPro"/>
</dbReference>
<dbReference type="CTD" id="51367"/>
<keyword evidence="3" id="KW-1185">Reference proteome</keyword>
<dbReference type="RefSeq" id="XP_011644576.1">
    <property type="nucleotide sequence ID" value="XM_011646274.1"/>
</dbReference>
<evidence type="ECO:0000313" key="3">
    <source>
        <dbReference type="Proteomes" id="UP000504615"/>
    </source>
</evidence>
<comment type="similarity">
    <text evidence="1">Belongs to the eukaryotic/archaeal RNase P protein component 2 family.</text>
</comment>
<dbReference type="InterPro" id="IPR038085">
    <property type="entry name" value="Rnp2-like_sf"/>
</dbReference>
<evidence type="ECO:0000256" key="2">
    <source>
        <dbReference type="ARBA" id="ARBA00022694"/>
    </source>
</evidence>
<proteinExistence type="inferred from homology"/>
<reference evidence="4" key="1">
    <citation type="submission" date="2025-08" db="UniProtKB">
        <authorList>
            <consortium name="RefSeq"/>
        </authorList>
    </citation>
    <scope>IDENTIFICATION</scope>
</reference>
<accession>A0A6I9XGN2</accession>
<dbReference type="OrthoDB" id="277888at2759"/>
<dbReference type="KEGG" id="pbar:105431827"/>
<evidence type="ECO:0000256" key="1">
    <source>
        <dbReference type="ARBA" id="ARBA00010800"/>
    </source>
</evidence>
<sequence>MRIKTLNSVALSANTSLIQRCTHIYVFTITPRDNQDDKQATWKNTHVCNAIKQKVQQLYGDVGVAAINDGFDAKYCNAQTKIAIMRTRHGPHKFVLHAIPLINDVGFRRVKTKILYVGATLKHCFLFIRKHQERKLEQLWSKLQTESERKKMENLLMTLTPAMKDFK</sequence>
<dbReference type="SUPFAM" id="SSF160350">
    <property type="entry name" value="Rnp2-like"/>
    <property type="match status" value="1"/>
</dbReference>
<keyword evidence="2" id="KW-0819">tRNA processing</keyword>
<organism evidence="3 4">
    <name type="scientific">Pogonomyrmex barbatus</name>
    <name type="common">red harvester ant</name>
    <dbReference type="NCBI Taxonomy" id="144034"/>
    <lineage>
        <taxon>Eukaryota</taxon>
        <taxon>Metazoa</taxon>
        <taxon>Ecdysozoa</taxon>
        <taxon>Arthropoda</taxon>
        <taxon>Hexapoda</taxon>
        <taxon>Insecta</taxon>
        <taxon>Pterygota</taxon>
        <taxon>Neoptera</taxon>
        <taxon>Endopterygota</taxon>
        <taxon>Hymenoptera</taxon>
        <taxon>Apocrita</taxon>
        <taxon>Aculeata</taxon>
        <taxon>Formicoidea</taxon>
        <taxon>Formicidae</taxon>
        <taxon>Myrmicinae</taxon>
        <taxon>Pogonomyrmex</taxon>
    </lineage>
</organism>
<dbReference type="Gene3D" id="3.30.70.3250">
    <property type="entry name" value="Ribonuclease P, Pop5 subunit"/>
    <property type="match status" value="1"/>
</dbReference>
<name>A0A6I9XGN2_9HYME</name>
<dbReference type="GO" id="GO:0001682">
    <property type="term" value="P:tRNA 5'-leader removal"/>
    <property type="evidence" value="ECO:0007669"/>
    <property type="project" value="InterPro"/>
</dbReference>
<gene>
    <name evidence="4" type="primary">LOC105431827</name>
</gene>
<dbReference type="AlphaFoldDB" id="A0A6I9XGN2"/>